<evidence type="ECO:0000313" key="2">
    <source>
        <dbReference type="Proteomes" id="UP000707206"/>
    </source>
</evidence>
<proteinExistence type="predicted"/>
<reference evidence="1" key="2">
    <citation type="submission" date="2020-03" db="EMBL/GenBank/DDBJ databases">
        <title>Flavobacteriaceae bacterium strain TP-CH-4, a member of the family Flavobacteriaceae isolated from a deep-sea seamount.</title>
        <authorList>
            <person name="Zhang D.-C."/>
        </authorList>
    </citation>
    <scope>NUCLEOTIDE SEQUENCE</scope>
    <source>
        <strain evidence="1">TP-CH-4</strain>
    </source>
</reference>
<dbReference type="Pfam" id="PF13715">
    <property type="entry name" value="CarbopepD_reg_2"/>
    <property type="match status" value="1"/>
</dbReference>
<dbReference type="EMBL" id="VIKU02000001">
    <property type="protein sequence ID" value="NHF57937.1"/>
    <property type="molecule type" value="Genomic_DNA"/>
</dbReference>
<keyword evidence="2" id="KW-1185">Reference proteome</keyword>
<dbReference type="RefSeq" id="WP_152572456.1">
    <property type="nucleotide sequence ID" value="NZ_VIKU02000001.1"/>
</dbReference>
<dbReference type="SUPFAM" id="SSF49464">
    <property type="entry name" value="Carboxypeptidase regulatory domain-like"/>
    <property type="match status" value="1"/>
</dbReference>
<dbReference type="InterPro" id="IPR008969">
    <property type="entry name" value="CarboxyPept-like_regulatory"/>
</dbReference>
<comment type="caution">
    <text evidence="1">The sequence shown here is derived from an EMBL/GenBank/DDBJ whole genome shotgun (WGS) entry which is preliminary data.</text>
</comment>
<keyword evidence="1" id="KW-0378">Hydrolase</keyword>
<evidence type="ECO:0000313" key="1">
    <source>
        <dbReference type="EMBL" id="NHF57937.1"/>
    </source>
</evidence>
<accession>A0A967AQ43</accession>
<sequence length="537" mass="63090">MGRNCCFTRFFFFFLVTIYAQEGDDATRGRILDVETQEPVVFATIRIKGKAIGVISNQDGGFRIPPRFREMRDTLVISSMGYQKKEIPISGLSPEHINIIRLAPGVLNLSEAIVTGRKKRKLSAKQIVRRAIANLQKNYPQKPFSTIGYYRDYQLKDGNYVNLNEAVLEVFDQGFSRLDSTTTKVGIYEYKRNADFERDTLADDPYDYESLQKIVDNAYLSGYGGNEFSILRVHDAIRNYNVNAYSFVNRFDIDLLKNHSFSKDNSTYLNGEALYTVKFRRRSPNYSAFGTLYISPGDFAIHKMEYTLYDDRKRSPDRKLNKHLGNGQLIFEVTTEYQRHANRKMYLNYISFNNSFILWEPPKFRVDYSTIDLKRNPQGTLTDFRLELVFNRIPNADEVVDVKNYSVRYQGKPLKIKAAGHIDEKVFLLPDITQEERTTMMREIIEAREKELDFKQLFSIEVKPIYDVEGNRLHEWKKRNYNQFREYFVQQLKPKVDLPNEGEFMNRRRPIFEGQPISRPENFDDYWMNTPLKRLIQ</sequence>
<dbReference type="Proteomes" id="UP000707206">
    <property type="component" value="Unassembled WGS sequence"/>
</dbReference>
<dbReference type="AlphaFoldDB" id="A0A967AQ43"/>
<gene>
    <name evidence="1" type="ORF">FK220_001190</name>
</gene>
<organism evidence="1 2">
    <name type="scientific">Pelagihabitans pacificus</name>
    <dbReference type="NCBI Taxonomy" id="2696054"/>
    <lineage>
        <taxon>Bacteria</taxon>
        <taxon>Pseudomonadati</taxon>
        <taxon>Bacteroidota</taxon>
        <taxon>Flavobacteriia</taxon>
        <taxon>Flavobacteriales</taxon>
        <taxon>Flavobacteriaceae</taxon>
        <taxon>Pelagihabitans</taxon>
    </lineage>
</organism>
<reference evidence="1" key="1">
    <citation type="submission" date="2019-07" db="EMBL/GenBank/DDBJ databases">
        <authorList>
            <person name="De-Chao Zhang Q."/>
        </authorList>
    </citation>
    <scope>NUCLEOTIDE SEQUENCE</scope>
    <source>
        <strain evidence="1">TP-CH-4</strain>
    </source>
</reference>
<keyword evidence="1" id="KW-0121">Carboxypeptidase</keyword>
<dbReference type="GO" id="GO:0004180">
    <property type="term" value="F:carboxypeptidase activity"/>
    <property type="evidence" value="ECO:0007669"/>
    <property type="project" value="UniProtKB-KW"/>
</dbReference>
<keyword evidence="1" id="KW-0645">Protease</keyword>
<protein>
    <submittedName>
        <fullName evidence="1">Carboxypeptidase-like regulatory domain-containing protein</fullName>
    </submittedName>
</protein>
<name>A0A967AQ43_9FLAO</name>